<dbReference type="EMBL" id="KN835198">
    <property type="protein sequence ID" value="KIK44078.1"/>
    <property type="molecule type" value="Genomic_DNA"/>
</dbReference>
<gene>
    <name evidence="1" type="ORF">CY34DRAFT_803104</name>
</gene>
<reference evidence="1 2" key="1">
    <citation type="submission" date="2014-04" db="EMBL/GenBank/DDBJ databases">
        <authorList>
            <consortium name="DOE Joint Genome Institute"/>
            <person name="Kuo A."/>
            <person name="Ruytinx J."/>
            <person name="Rineau F."/>
            <person name="Colpaert J."/>
            <person name="Kohler A."/>
            <person name="Nagy L.G."/>
            <person name="Floudas D."/>
            <person name="Copeland A."/>
            <person name="Barry K.W."/>
            <person name="Cichocki N."/>
            <person name="Veneault-Fourrey C."/>
            <person name="LaButti K."/>
            <person name="Lindquist E.A."/>
            <person name="Lipzen A."/>
            <person name="Lundell T."/>
            <person name="Morin E."/>
            <person name="Murat C."/>
            <person name="Sun H."/>
            <person name="Tunlid A."/>
            <person name="Henrissat B."/>
            <person name="Grigoriev I.V."/>
            <person name="Hibbett D.S."/>
            <person name="Martin F."/>
            <person name="Nordberg H.P."/>
            <person name="Cantor M.N."/>
            <person name="Hua S.X."/>
        </authorList>
    </citation>
    <scope>NUCLEOTIDE SEQUENCE [LARGE SCALE GENOMIC DNA]</scope>
    <source>
        <strain evidence="1 2">UH-Slu-Lm8-n1</strain>
    </source>
</reference>
<dbReference type="HOGENOM" id="CLU_2644889_0_0_1"/>
<feature type="non-terminal residue" evidence="1">
    <location>
        <position position="77"/>
    </location>
</feature>
<accession>A0A0D0BLC7</accession>
<keyword evidence="2" id="KW-1185">Reference proteome</keyword>
<name>A0A0D0BLC7_9AGAM</name>
<evidence type="ECO:0000313" key="1">
    <source>
        <dbReference type="EMBL" id="KIK44078.1"/>
    </source>
</evidence>
<reference evidence="2" key="2">
    <citation type="submission" date="2015-01" db="EMBL/GenBank/DDBJ databases">
        <title>Evolutionary Origins and Diversification of the Mycorrhizal Mutualists.</title>
        <authorList>
            <consortium name="DOE Joint Genome Institute"/>
            <consortium name="Mycorrhizal Genomics Consortium"/>
            <person name="Kohler A."/>
            <person name="Kuo A."/>
            <person name="Nagy L.G."/>
            <person name="Floudas D."/>
            <person name="Copeland A."/>
            <person name="Barry K.W."/>
            <person name="Cichocki N."/>
            <person name="Veneault-Fourrey C."/>
            <person name="LaButti K."/>
            <person name="Lindquist E.A."/>
            <person name="Lipzen A."/>
            <person name="Lundell T."/>
            <person name="Morin E."/>
            <person name="Murat C."/>
            <person name="Riley R."/>
            <person name="Ohm R."/>
            <person name="Sun H."/>
            <person name="Tunlid A."/>
            <person name="Henrissat B."/>
            <person name="Grigoriev I.V."/>
            <person name="Hibbett D.S."/>
            <person name="Martin F."/>
        </authorList>
    </citation>
    <scope>NUCLEOTIDE SEQUENCE [LARGE SCALE GENOMIC DNA]</scope>
    <source>
        <strain evidence="2">UH-Slu-Lm8-n1</strain>
    </source>
</reference>
<dbReference type="InParanoid" id="A0A0D0BLC7"/>
<dbReference type="AlphaFoldDB" id="A0A0D0BLC7"/>
<evidence type="ECO:0000313" key="2">
    <source>
        <dbReference type="Proteomes" id="UP000054485"/>
    </source>
</evidence>
<organism evidence="1 2">
    <name type="scientific">Suillus luteus UH-Slu-Lm8-n1</name>
    <dbReference type="NCBI Taxonomy" id="930992"/>
    <lineage>
        <taxon>Eukaryota</taxon>
        <taxon>Fungi</taxon>
        <taxon>Dikarya</taxon>
        <taxon>Basidiomycota</taxon>
        <taxon>Agaricomycotina</taxon>
        <taxon>Agaricomycetes</taxon>
        <taxon>Agaricomycetidae</taxon>
        <taxon>Boletales</taxon>
        <taxon>Suillineae</taxon>
        <taxon>Suillaceae</taxon>
        <taxon>Suillus</taxon>
    </lineage>
</organism>
<protein>
    <submittedName>
        <fullName evidence="1">Uncharacterized protein</fullName>
    </submittedName>
</protein>
<sequence length="77" mass="8617">MFALPPSTTNDYIKEDEKHLMMKGAFKALSMNESVMDAYEYNNNSSELDAISTLIFDGDNIMITTQALALTGLVWAY</sequence>
<proteinExistence type="predicted"/>
<dbReference type="Proteomes" id="UP000054485">
    <property type="component" value="Unassembled WGS sequence"/>
</dbReference>